<feature type="compositionally biased region" description="Low complexity" evidence="1">
    <location>
        <begin position="94"/>
        <end position="119"/>
    </location>
</feature>
<dbReference type="Gene3D" id="3.40.50.1820">
    <property type="entry name" value="alpha/beta hydrolase"/>
    <property type="match status" value="1"/>
</dbReference>
<feature type="region of interest" description="Disordered" evidence="1">
    <location>
        <begin position="53"/>
        <end position="75"/>
    </location>
</feature>
<dbReference type="Proteomes" id="UP001199054">
    <property type="component" value="Unassembled WGS sequence"/>
</dbReference>
<keyword evidence="3" id="KW-1185">Reference proteome</keyword>
<evidence type="ECO:0000313" key="2">
    <source>
        <dbReference type="EMBL" id="MCB5183035.1"/>
    </source>
</evidence>
<dbReference type="InterPro" id="IPR029058">
    <property type="entry name" value="AB_hydrolase_fold"/>
</dbReference>
<organism evidence="2 3">
    <name type="scientific">Streptomyces antimicrobicus</name>
    <dbReference type="NCBI Taxonomy" id="2883108"/>
    <lineage>
        <taxon>Bacteria</taxon>
        <taxon>Bacillati</taxon>
        <taxon>Actinomycetota</taxon>
        <taxon>Actinomycetes</taxon>
        <taxon>Kitasatosporales</taxon>
        <taxon>Streptomycetaceae</taxon>
        <taxon>Streptomyces</taxon>
    </lineage>
</organism>
<feature type="region of interest" description="Disordered" evidence="1">
    <location>
        <begin position="90"/>
        <end position="119"/>
    </location>
</feature>
<comment type="caution">
    <text evidence="2">The sequence shown here is derived from an EMBL/GenBank/DDBJ whole genome shotgun (WGS) entry which is preliminary data.</text>
</comment>
<name>A0ABS8BEG5_9ACTN</name>
<evidence type="ECO:0000256" key="1">
    <source>
        <dbReference type="SAM" id="MobiDB-lite"/>
    </source>
</evidence>
<accession>A0ABS8BEG5</accession>
<dbReference type="RefSeq" id="WP_226730207.1">
    <property type="nucleotide sequence ID" value="NZ_JAJAUY010000170.1"/>
</dbReference>
<dbReference type="EMBL" id="JAJAUY010000170">
    <property type="protein sequence ID" value="MCB5183035.1"/>
    <property type="molecule type" value="Genomic_DNA"/>
</dbReference>
<sequence length="330" mass="35353">MSDATIVYVHGNGNKVRRELLKSRWDRALFGADLGPASRMAYWAALRYAEPLPDDGGADPSEGGARNERELPVAGLPETPEEFVERTLGEVRSSAGPATGPATETAAGSAAGRRAGEPAGETRLARWLARMTYAAQTLDRGEDGGPAPAPGEGQRVLPLPLFLRSPVFKSLLRHTYEDVHAYFFGGFGEAMRETVRAQLAAAGGGPLVVVGHSLGTIIAYEVLREERRRDVDLFVTVGSPLGITEIQDLLVRPPAVPACVKAWCNASDLRDLVALDHWLRAEYPPPARVTDHLVRNDSANHHGISEYLASAPVQSQVRAVFGRLAGAPAG</sequence>
<gene>
    <name evidence="2" type="ORF">LG632_27230</name>
</gene>
<reference evidence="2 3" key="1">
    <citation type="submission" date="2021-10" db="EMBL/GenBank/DDBJ databases">
        <title>Streptomyces sp. strain SMC 277, a novel streptomycete isolated from soil.</title>
        <authorList>
            <person name="Chanama M."/>
        </authorList>
    </citation>
    <scope>NUCLEOTIDE SEQUENCE [LARGE SCALE GENOMIC DNA]</scope>
    <source>
        <strain evidence="2 3">SMC 277</strain>
    </source>
</reference>
<proteinExistence type="predicted"/>
<protein>
    <submittedName>
        <fullName evidence="2">Lipase family protein</fullName>
    </submittedName>
</protein>
<evidence type="ECO:0000313" key="3">
    <source>
        <dbReference type="Proteomes" id="UP001199054"/>
    </source>
</evidence>
<dbReference type="SUPFAM" id="SSF53474">
    <property type="entry name" value="alpha/beta-Hydrolases"/>
    <property type="match status" value="1"/>
</dbReference>